<gene>
    <name evidence="2" type="ORF">GCM10017083_52080</name>
</gene>
<protein>
    <submittedName>
        <fullName evidence="2">Uncharacterized protein</fullName>
    </submittedName>
</protein>
<organism evidence="2 3">
    <name type="scientific">Thalassobaculum fulvum</name>
    <dbReference type="NCBI Taxonomy" id="1633335"/>
    <lineage>
        <taxon>Bacteria</taxon>
        <taxon>Pseudomonadati</taxon>
        <taxon>Pseudomonadota</taxon>
        <taxon>Alphaproteobacteria</taxon>
        <taxon>Rhodospirillales</taxon>
        <taxon>Thalassobaculaceae</taxon>
        <taxon>Thalassobaculum</taxon>
    </lineage>
</organism>
<dbReference type="AlphaFoldDB" id="A0A919CTT0"/>
<dbReference type="EMBL" id="BMZS01000015">
    <property type="protein sequence ID" value="GHD62782.1"/>
    <property type="molecule type" value="Genomic_DNA"/>
</dbReference>
<reference evidence="2" key="1">
    <citation type="journal article" date="2014" name="Int. J. Syst. Evol. Microbiol.">
        <title>Complete genome sequence of Corynebacterium casei LMG S-19264T (=DSM 44701T), isolated from a smear-ripened cheese.</title>
        <authorList>
            <consortium name="US DOE Joint Genome Institute (JGI-PGF)"/>
            <person name="Walter F."/>
            <person name="Albersmeier A."/>
            <person name="Kalinowski J."/>
            <person name="Ruckert C."/>
        </authorList>
    </citation>
    <scope>NUCLEOTIDE SEQUENCE</scope>
    <source>
        <strain evidence="2">KCTC 42651</strain>
    </source>
</reference>
<accession>A0A919CTT0</accession>
<reference evidence="2" key="2">
    <citation type="submission" date="2020-09" db="EMBL/GenBank/DDBJ databases">
        <authorList>
            <person name="Sun Q."/>
            <person name="Kim S."/>
        </authorList>
    </citation>
    <scope>NUCLEOTIDE SEQUENCE</scope>
    <source>
        <strain evidence="2">KCTC 42651</strain>
    </source>
</reference>
<sequence length="108" mass="11193">MDEQQKLNDAKAQMLATKATLDDPTYIAGLTQDQQDDAIVKSASLSTAIEKIENTQIAAIADKVAANSAELQKATADLAAANAQIQNVTALLKAAGSLLSVVGRIVAL</sequence>
<dbReference type="RefSeq" id="WP_189995280.1">
    <property type="nucleotide sequence ID" value="NZ_BMZS01000015.1"/>
</dbReference>
<dbReference type="Proteomes" id="UP000630353">
    <property type="component" value="Unassembled WGS sequence"/>
</dbReference>
<proteinExistence type="predicted"/>
<keyword evidence="3" id="KW-1185">Reference proteome</keyword>
<evidence type="ECO:0000256" key="1">
    <source>
        <dbReference type="SAM" id="Coils"/>
    </source>
</evidence>
<evidence type="ECO:0000313" key="3">
    <source>
        <dbReference type="Proteomes" id="UP000630353"/>
    </source>
</evidence>
<comment type="caution">
    <text evidence="2">The sequence shown here is derived from an EMBL/GenBank/DDBJ whole genome shotgun (WGS) entry which is preliminary data.</text>
</comment>
<name>A0A919CTT0_9PROT</name>
<keyword evidence="1" id="KW-0175">Coiled coil</keyword>
<feature type="coiled-coil region" evidence="1">
    <location>
        <begin position="64"/>
        <end position="91"/>
    </location>
</feature>
<evidence type="ECO:0000313" key="2">
    <source>
        <dbReference type="EMBL" id="GHD62782.1"/>
    </source>
</evidence>